<organism evidence="8 9">
    <name type="scientific">Genlisea aurea</name>
    <dbReference type="NCBI Taxonomy" id="192259"/>
    <lineage>
        <taxon>Eukaryota</taxon>
        <taxon>Viridiplantae</taxon>
        <taxon>Streptophyta</taxon>
        <taxon>Embryophyta</taxon>
        <taxon>Tracheophyta</taxon>
        <taxon>Spermatophyta</taxon>
        <taxon>Magnoliopsida</taxon>
        <taxon>eudicotyledons</taxon>
        <taxon>Gunneridae</taxon>
        <taxon>Pentapetalae</taxon>
        <taxon>asterids</taxon>
        <taxon>lamiids</taxon>
        <taxon>Lamiales</taxon>
        <taxon>Lentibulariaceae</taxon>
        <taxon>Genlisea</taxon>
    </lineage>
</organism>
<dbReference type="GO" id="GO:0003677">
    <property type="term" value="F:DNA binding"/>
    <property type="evidence" value="ECO:0007669"/>
    <property type="project" value="UniProtKB-KW"/>
</dbReference>
<dbReference type="EMBL" id="AUSU01006028">
    <property type="protein sequence ID" value="EPS62607.1"/>
    <property type="molecule type" value="Genomic_DNA"/>
</dbReference>
<feature type="non-terminal residue" evidence="8">
    <location>
        <position position="1"/>
    </location>
</feature>
<dbReference type="CDD" id="cd00018">
    <property type="entry name" value="AP2"/>
    <property type="match status" value="1"/>
</dbReference>
<dbReference type="GO" id="GO:0003700">
    <property type="term" value="F:DNA-binding transcription factor activity"/>
    <property type="evidence" value="ECO:0007669"/>
    <property type="project" value="InterPro"/>
</dbReference>
<dbReference type="InterPro" id="IPR016177">
    <property type="entry name" value="DNA-bd_dom_sf"/>
</dbReference>
<dbReference type="InterPro" id="IPR044808">
    <property type="entry name" value="ERF_plant"/>
</dbReference>
<evidence type="ECO:0000256" key="1">
    <source>
        <dbReference type="ARBA" id="ARBA00004123"/>
    </source>
</evidence>
<evidence type="ECO:0000259" key="7">
    <source>
        <dbReference type="PROSITE" id="PS51032"/>
    </source>
</evidence>
<dbReference type="GO" id="GO:0009873">
    <property type="term" value="P:ethylene-activated signaling pathway"/>
    <property type="evidence" value="ECO:0007669"/>
    <property type="project" value="InterPro"/>
</dbReference>
<reference evidence="8 9" key="1">
    <citation type="journal article" date="2013" name="BMC Genomics">
        <title>The miniature genome of a carnivorous plant Genlisea aurea contains a low number of genes and short non-coding sequences.</title>
        <authorList>
            <person name="Leushkin E.V."/>
            <person name="Sutormin R.A."/>
            <person name="Nabieva E.R."/>
            <person name="Penin A.A."/>
            <person name="Kondrashov A.S."/>
            <person name="Logacheva M.D."/>
        </authorList>
    </citation>
    <scope>NUCLEOTIDE SEQUENCE [LARGE SCALE GENOMIC DNA]</scope>
</reference>
<dbReference type="FunFam" id="3.30.730.10:FF:000001">
    <property type="entry name" value="Ethylene-responsive transcription factor 2"/>
    <property type="match status" value="1"/>
</dbReference>
<dbReference type="Proteomes" id="UP000015453">
    <property type="component" value="Unassembled WGS sequence"/>
</dbReference>
<sequence length="175" mass="19657">PLNRWSSGDGRLMPYLTETWGELPLRVNDSEDMVIYGLLNDAVNNGWTPSVDVKSEPRSELEINFNDFIVPPQPVAPVAPVVVTRPKRRHFRGVRQRPWGKFAAEIRDPARNGSRVWLGTYETAEEAALAYDRAAYKIRGTKALLNFPHKIGLNEPEPVRITAKRRSHAPSSSSG</sequence>
<dbReference type="GO" id="GO:0005634">
    <property type="term" value="C:nucleus"/>
    <property type="evidence" value="ECO:0007669"/>
    <property type="project" value="UniProtKB-SubCell"/>
</dbReference>
<dbReference type="SMART" id="SM00380">
    <property type="entry name" value="AP2"/>
    <property type="match status" value="1"/>
</dbReference>
<keyword evidence="2" id="KW-0611">Plant defense</keyword>
<evidence type="ECO:0000256" key="6">
    <source>
        <dbReference type="ARBA" id="ARBA00023242"/>
    </source>
</evidence>
<feature type="domain" description="AP2/ERF" evidence="7">
    <location>
        <begin position="90"/>
        <end position="148"/>
    </location>
</feature>
<keyword evidence="9" id="KW-1185">Reference proteome</keyword>
<keyword evidence="4" id="KW-0238">DNA-binding</keyword>
<evidence type="ECO:0000256" key="3">
    <source>
        <dbReference type="ARBA" id="ARBA00023015"/>
    </source>
</evidence>
<comment type="subcellular location">
    <subcellularLocation>
        <location evidence="1">Nucleus</location>
    </subcellularLocation>
</comment>
<dbReference type="PROSITE" id="PS51032">
    <property type="entry name" value="AP2_ERF"/>
    <property type="match status" value="1"/>
</dbReference>
<dbReference type="OrthoDB" id="1647183at2759"/>
<dbReference type="InterPro" id="IPR036955">
    <property type="entry name" value="AP2/ERF_dom_sf"/>
</dbReference>
<dbReference type="PANTHER" id="PTHR31190:SF476">
    <property type="entry name" value="ETHYLENE-RESPONSIVE TRANSCRIPTION FACTOR 1"/>
    <property type="match status" value="1"/>
</dbReference>
<evidence type="ECO:0000313" key="8">
    <source>
        <dbReference type="EMBL" id="EPS62607.1"/>
    </source>
</evidence>
<dbReference type="SUPFAM" id="SSF54171">
    <property type="entry name" value="DNA-binding domain"/>
    <property type="match status" value="1"/>
</dbReference>
<keyword evidence="5" id="KW-0804">Transcription</keyword>
<evidence type="ECO:0000256" key="5">
    <source>
        <dbReference type="ARBA" id="ARBA00023163"/>
    </source>
</evidence>
<dbReference type="PANTHER" id="PTHR31190">
    <property type="entry name" value="DNA-BINDING DOMAIN"/>
    <property type="match status" value="1"/>
</dbReference>
<dbReference type="GO" id="GO:0006952">
    <property type="term" value="P:defense response"/>
    <property type="evidence" value="ECO:0007669"/>
    <property type="project" value="UniProtKB-KW"/>
</dbReference>
<gene>
    <name evidence="8" type="ORF">M569_12181</name>
</gene>
<proteinExistence type="predicted"/>
<evidence type="ECO:0000256" key="4">
    <source>
        <dbReference type="ARBA" id="ARBA00023125"/>
    </source>
</evidence>
<protein>
    <recommendedName>
        <fullName evidence="7">AP2/ERF domain-containing protein</fullName>
    </recommendedName>
</protein>
<dbReference type="AlphaFoldDB" id="S8DS19"/>
<evidence type="ECO:0000313" key="9">
    <source>
        <dbReference type="Proteomes" id="UP000015453"/>
    </source>
</evidence>
<evidence type="ECO:0000256" key="2">
    <source>
        <dbReference type="ARBA" id="ARBA00022821"/>
    </source>
</evidence>
<keyword evidence="3" id="KW-0805">Transcription regulation</keyword>
<dbReference type="Pfam" id="PF00847">
    <property type="entry name" value="AP2"/>
    <property type="match status" value="1"/>
</dbReference>
<dbReference type="InterPro" id="IPR001471">
    <property type="entry name" value="AP2/ERF_dom"/>
</dbReference>
<dbReference type="Gene3D" id="3.30.730.10">
    <property type="entry name" value="AP2/ERF domain"/>
    <property type="match status" value="1"/>
</dbReference>
<feature type="non-terminal residue" evidence="8">
    <location>
        <position position="175"/>
    </location>
</feature>
<name>S8DS19_9LAMI</name>
<accession>S8DS19</accession>
<comment type="caution">
    <text evidence="8">The sequence shown here is derived from an EMBL/GenBank/DDBJ whole genome shotgun (WGS) entry which is preliminary data.</text>
</comment>
<dbReference type="PRINTS" id="PR00367">
    <property type="entry name" value="ETHRSPELEMNT"/>
</dbReference>
<keyword evidence="6" id="KW-0539">Nucleus</keyword>